<name>A0A381SNB7_9ZZZZ</name>
<reference evidence="2" key="1">
    <citation type="submission" date="2018-05" db="EMBL/GenBank/DDBJ databases">
        <authorList>
            <person name="Lanie J.A."/>
            <person name="Ng W.-L."/>
            <person name="Kazmierczak K.M."/>
            <person name="Andrzejewski T.M."/>
            <person name="Davidsen T.M."/>
            <person name="Wayne K.J."/>
            <person name="Tettelin H."/>
            <person name="Glass J.I."/>
            <person name="Rusch D."/>
            <person name="Podicherti R."/>
            <person name="Tsui H.-C.T."/>
            <person name="Winkler M.E."/>
        </authorList>
    </citation>
    <scope>NUCLEOTIDE SEQUENCE</scope>
</reference>
<organism evidence="2">
    <name type="scientific">marine metagenome</name>
    <dbReference type="NCBI Taxonomy" id="408172"/>
    <lineage>
        <taxon>unclassified sequences</taxon>
        <taxon>metagenomes</taxon>
        <taxon>ecological metagenomes</taxon>
    </lineage>
</organism>
<keyword evidence="1" id="KW-0812">Transmembrane</keyword>
<keyword evidence="1" id="KW-1133">Transmembrane helix</keyword>
<gene>
    <name evidence="2" type="ORF">METZ01_LOCUS57768</name>
</gene>
<protein>
    <submittedName>
        <fullName evidence="2">Uncharacterized protein</fullName>
    </submittedName>
</protein>
<feature type="transmembrane region" description="Helical" evidence="1">
    <location>
        <begin position="86"/>
        <end position="109"/>
    </location>
</feature>
<dbReference type="AlphaFoldDB" id="A0A381SNB7"/>
<evidence type="ECO:0000256" key="1">
    <source>
        <dbReference type="SAM" id="Phobius"/>
    </source>
</evidence>
<evidence type="ECO:0000313" key="2">
    <source>
        <dbReference type="EMBL" id="SVA04914.1"/>
    </source>
</evidence>
<sequence>MDPSQVPALEVVVESNHRAIPKFKIGANDDWFIEWKEFSDEYGHLPVIECQINERPPDFIDRTRRGWYIIPDPLHSVSRRLIAPTVILLMISLFIHAIEPGLVALGIVSKSFAGSFKFGPLYYPKLLSISFPIFLLPLVFRMIANMRDLRRQRTLLSNPPPDLQISTEVSMSGVTITALPIMPESIGLGRARIQVGIAVPERETLIRALERKEGGQPAPGMSTKLPEKRINIGDEIGTGVGEATPMQVANSRVMMLEPLRASEYGEWSEFTQELFQAPIHGKNGQIIGWSLELPKSQWPGSIYSPLIAVHWELVFECKAWRGKGKQGIGTSKSRDGLWTDIMWVQPITMENTGNQIVSESLPVRSGRIEISDY</sequence>
<accession>A0A381SNB7</accession>
<feature type="transmembrane region" description="Helical" evidence="1">
    <location>
        <begin position="121"/>
        <end position="143"/>
    </location>
</feature>
<dbReference type="EMBL" id="UINC01003278">
    <property type="protein sequence ID" value="SVA04914.1"/>
    <property type="molecule type" value="Genomic_DNA"/>
</dbReference>
<keyword evidence="1" id="KW-0472">Membrane</keyword>
<proteinExistence type="predicted"/>